<dbReference type="PANTHER" id="PTHR30097:SF4">
    <property type="entry name" value="SLR6042 PROTEIN"/>
    <property type="match status" value="1"/>
</dbReference>
<keyword evidence="1" id="KW-0813">Transport</keyword>
<dbReference type="Gene3D" id="2.40.30.170">
    <property type="match status" value="1"/>
</dbReference>
<accession>A0ABS7VS69</accession>
<evidence type="ECO:0000313" key="2">
    <source>
        <dbReference type="EMBL" id="MBZ6078408.1"/>
    </source>
</evidence>
<protein>
    <submittedName>
        <fullName evidence="2">HlyD family efflux transporter periplasmic adaptor subunit</fullName>
    </submittedName>
</protein>
<organism evidence="2 3">
    <name type="scientific">Microvirga puerhi</name>
    <dbReference type="NCBI Taxonomy" id="2876078"/>
    <lineage>
        <taxon>Bacteria</taxon>
        <taxon>Pseudomonadati</taxon>
        <taxon>Pseudomonadota</taxon>
        <taxon>Alphaproteobacteria</taxon>
        <taxon>Hyphomicrobiales</taxon>
        <taxon>Methylobacteriaceae</taxon>
        <taxon>Microvirga</taxon>
    </lineage>
</organism>
<dbReference type="EMBL" id="JAIRBM010000018">
    <property type="protein sequence ID" value="MBZ6078408.1"/>
    <property type="molecule type" value="Genomic_DNA"/>
</dbReference>
<proteinExistence type="predicted"/>
<keyword evidence="3" id="KW-1185">Reference proteome</keyword>
<reference evidence="2 3" key="1">
    <citation type="submission" date="2021-09" db="EMBL/GenBank/DDBJ databases">
        <title>The complete genome sequence of a new microorganism.</title>
        <authorList>
            <person name="Zi Z."/>
        </authorList>
    </citation>
    <scope>NUCLEOTIDE SEQUENCE [LARGE SCALE GENOMIC DNA]</scope>
    <source>
        <strain evidence="2 3">WGZ8</strain>
    </source>
</reference>
<gene>
    <name evidence="2" type="ORF">K9B37_19300</name>
</gene>
<dbReference type="Proteomes" id="UP000704176">
    <property type="component" value="Unassembled WGS sequence"/>
</dbReference>
<sequence>MRPRSKRNALAVELSRLDIKAPVSGTIVELADPVAEGEWIKLGEKLASIADLSKDRIEAYVDETDLAKMRRDKPATFIPNDATFAKISAAVISVDETSVRSMSHPELASVNGGSIASRQGPNETIVPEMPVYRVALEPVPLTTSSTVRIGTVLLSSEPESLLRQVWRRFVTVLVRESGF</sequence>
<dbReference type="PANTHER" id="PTHR30097">
    <property type="entry name" value="CATION EFFLUX SYSTEM PROTEIN CUSB"/>
    <property type="match status" value="1"/>
</dbReference>
<comment type="caution">
    <text evidence="2">The sequence shown here is derived from an EMBL/GenBank/DDBJ whole genome shotgun (WGS) entry which is preliminary data.</text>
</comment>
<dbReference type="InterPro" id="IPR051909">
    <property type="entry name" value="MFP_Cation_Efflux"/>
</dbReference>
<evidence type="ECO:0000256" key="1">
    <source>
        <dbReference type="ARBA" id="ARBA00022448"/>
    </source>
</evidence>
<evidence type="ECO:0000313" key="3">
    <source>
        <dbReference type="Proteomes" id="UP000704176"/>
    </source>
</evidence>
<name>A0ABS7VS69_9HYPH</name>